<accession>A0A9K3CU32</accession>
<keyword evidence="2" id="KW-1185">Reference proteome</keyword>
<organism evidence="1 2">
    <name type="scientific">Kipferlia bialata</name>
    <dbReference type="NCBI Taxonomy" id="797122"/>
    <lineage>
        <taxon>Eukaryota</taxon>
        <taxon>Metamonada</taxon>
        <taxon>Carpediemonas-like organisms</taxon>
        <taxon>Kipferlia</taxon>
    </lineage>
</organism>
<comment type="caution">
    <text evidence="1">The sequence shown here is derived from an EMBL/GenBank/DDBJ whole genome shotgun (WGS) entry which is preliminary data.</text>
</comment>
<dbReference type="EMBL" id="BDIP01000439">
    <property type="protein sequence ID" value="GIQ81604.1"/>
    <property type="molecule type" value="Genomic_DNA"/>
</dbReference>
<evidence type="ECO:0000313" key="2">
    <source>
        <dbReference type="Proteomes" id="UP000265618"/>
    </source>
</evidence>
<sequence>MDDEGNTVVSPDAVDTIVSELTAVSEHVVSLLAALSVPFSPSVARSHASARLESMSASIDPEEARDRDTIRLKVAEICEGCADKTEPHADSLIYAVLVCVCNMAPSVKHPCMHSFPLQQALIRLMLSATPRCAAMASDVVVSMEPSEELVRTLAR</sequence>
<evidence type="ECO:0000313" key="1">
    <source>
        <dbReference type="EMBL" id="GIQ81604.1"/>
    </source>
</evidence>
<gene>
    <name evidence="1" type="ORF">KIPB_002589</name>
</gene>
<proteinExistence type="predicted"/>
<reference evidence="1 2" key="1">
    <citation type="journal article" date="2018" name="PLoS ONE">
        <title>The draft genome of Kipferlia bialata reveals reductive genome evolution in fornicate parasites.</title>
        <authorList>
            <person name="Tanifuji G."/>
            <person name="Takabayashi S."/>
            <person name="Kume K."/>
            <person name="Takagi M."/>
            <person name="Nakayama T."/>
            <person name="Kamikawa R."/>
            <person name="Inagaki Y."/>
            <person name="Hashimoto T."/>
        </authorList>
    </citation>
    <scope>NUCLEOTIDE SEQUENCE [LARGE SCALE GENOMIC DNA]</scope>
    <source>
        <strain evidence="1">NY0173</strain>
    </source>
</reference>
<protein>
    <submittedName>
        <fullName evidence="1">Uncharacterized protein</fullName>
    </submittedName>
</protein>
<dbReference type="Proteomes" id="UP000265618">
    <property type="component" value="Unassembled WGS sequence"/>
</dbReference>
<dbReference type="AlphaFoldDB" id="A0A9K3CU32"/>
<name>A0A9K3CU32_9EUKA</name>